<sequence>MTRPGTRRTAGMMVALSLGLAIGLATESGTGFRADARADQDAAAALVLQVAPTAPAGVELPVTVAGAADGAPVQLLAVGSLGQLVLTAVSRDGTAEFRLPVALTRSAGSVTLVASSAGSIGRGTAELTPGDAVGPVQAVVGARSIVADAADMSMVVTIPVDAWGNSIAEGSPVLVSRENPVGVQSSSGAVVSHLLAFQELYSGTLAGRGLVWVATGPVTGPSVSLDEVAGPPLPFYLEPVEPVLAAKAGADGQTLVPIRTSVLRDRYGNVEPDGTQVTVEWTGPEGAGRTTAATISGVAQLSLQAPAMPGAFQITGFCRGVHSASALTLPFAATVGIVKMSARLVDAGVFVSIGPVNRFGGTFVPDGTTARVSVADADGEAGFASAGLVDGLLDILVATRPLVSPVTVTVSVLGAEDVETLR</sequence>
<gene>
    <name evidence="1" type="ORF">MQH31_14235</name>
</gene>
<keyword evidence="2" id="KW-1185">Reference proteome</keyword>
<evidence type="ECO:0000313" key="2">
    <source>
        <dbReference type="Proteomes" id="UP001165341"/>
    </source>
</evidence>
<dbReference type="AlphaFoldDB" id="A0AA41R063"/>
<proteinExistence type="predicted"/>
<dbReference type="RefSeq" id="WP_243012606.1">
    <property type="nucleotide sequence ID" value="NZ_JALGAR010000004.1"/>
</dbReference>
<protein>
    <submittedName>
        <fullName evidence="1">Uncharacterized protein</fullName>
    </submittedName>
</protein>
<accession>A0AA41R063</accession>
<evidence type="ECO:0000313" key="1">
    <source>
        <dbReference type="EMBL" id="MCI4658966.1"/>
    </source>
</evidence>
<reference evidence="1" key="1">
    <citation type="submission" date="2022-03" db="EMBL/GenBank/DDBJ databases">
        <title>Cryobacterium sp. nov. strain ZS14-85, isolated from Antarctic soil.</title>
        <authorList>
            <person name="Li J."/>
            <person name="Niu G."/>
        </authorList>
    </citation>
    <scope>NUCLEOTIDE SEQUENCE</scope>
    <source>
        <strain evidence="1">ZS14-85</strain>
    </source>
</reference>
<dbReference type="EMBL" id="JALGAR010000004">
    <property type="protein sequence ID" value="MCI4658966.1"/>
    <property type="molecule type" value="Genomic_DNA"/>
</dbReference>
<comment type="caution">
    <text evidence="1">The sequence shown here is derived from an EMBL/GenBank/DDBJ whole genome shotgun (WGS) entry which is preliminary data.</text>
</comment>
<dbReference type="Proteomes" id="UP001165341">
    <property type="component" value="Unassembled WGS sequence"/>
</dbReference>
<name>A0AA41R063_9MICO</name>
<organism evidence="1 2">
    <name type="scientific">Cryobacterium zhongshanensis</name>
    <dbReference type="NCBI Taxonomy" id="2928153"/>
    <lineage>
        <taxon>Bacteria</taxon>
        <taxon>Bacillati</taxon>
        <taxon>Actinomycetota</taxon>
        <taxon>Actinomycetes</taxon>
        <taxon>Micrococcales</taxon>
        <taxon>Microbacteriaceae</taxon>
        <taxon>Cryobacterium</taxon>
    </lineage>
</organism>